<keyword evidence="1 2" id="KW-0732">Signal</keyword>
<dbReference type="InterPro" id="IPR013783">
    <property type="entry name" value="Ig-like_fold"/>
</dbReference>
<organism evidence="5 6">
    <name type="scientific">Flavobacterium subsaxonicum WB 4.1-42 = DSM 21790</name>
    <dbReference type="NCBI Taxonomy" id="1121898"/>
    <lineage>
        <taxon>Bacteria</taxon>
        <taxon>Pseudomonadati</taxon>
        <taxon>Bacteroidota</taxon>
        <taxon>Flavobacteriia</taxon>
        <taxon>Flavobacteriales</taxon>
        <taxon>Flavobacteriaceae</taxon>
        <taxon>Flavobacterium</taxon>
    </lineage>
</organism>
<evidence type="ECO:0000313" key="6">
    <source>
        <dbReference type="Proteomes" id="UP000030111"/>
    </source>
</evidence>
<dbReference type="InterPro" id="IPR055353">
    <property type="entry name" value="DUF7619"/>
</dbReference>
<feature type="chain" id="PRO_5001992590" evidence="2">
    <location>
        <begin position="21"/>
        <end position="722"/>
    </location>
</feature>
<dbReference type="InterPro" id="IPR026444">
    <property type="entry name" value="Secre_tail"/>
</dbReference>
<dbReference type="eggNOG" id="COG3291">
    <property type="taxonomic scope" value="Bacteria"/>
</dbReference>
<dbReference type="Gene3D" id="2.60.40.10">
    <property type="entry name" value="Immunoglobulins"/>
    <property type="match status" value="1"/>
</dbReference>
<dbReference type="eggNOG" id="COG4886">
    <property type="taxonomic scope" value="Bacteria"/>
</dbReference>
<feature type="domain" description="DUF7619" evidence="4">
    <location>
        <begin position="502"/>
        <end position="634"/>
    </location>
</feature>
<evidence type="ECO:0000259" key="3">
    <source>
        <dbReference type="Pfam" id="PF18962"/>
    </source>
</evidence>
<name>A0A0A2MS93_9FLAO</name>
<sequence length="722" mass="78723">MKKKLLLIAFFALFCLQGFAQATAYPVPDLSLCANSGVFDLTVQNPIALGNQSPTGYTVTYYHTEANAQAGTNAIANPVAYYATTNDELFLKVTNNTTGDFDITSFNVSWTTIFTPWANVTVCQSYELPTISWPAITFYTGPNATGTVVPGGTVITSTQTIYGVQTGICSNEWPFTITVAGSLPDVNFDPISVCDADFDGYAVFYLEEQLNYIWSSYPGYPDINIQLFETQADAENDVNQIWDYVYTNTTPNQQTIYVRVTAQDCVSIKPLLLIAEPCVTDNTIAGVIRYDGDDNGCTDADVAASNITVYYTNNNNYYFTTTDANGAYSFLNVPDGDITVYAYTSYPFTTTVAPQSYSFTFPGNEDDVNFCLTEQQTTIDASVYTYAYTSFVPGFTATYVIAVQNTGSAAIPTGNVTLSFDADNLTYTYSNYAATLSGNQLSFAYNNLLPFQTQYIYVNFTVATTAVLGDLLAFEATVSPLDDENPDNNTCTATTTVVSSFDPNDITVREGEFITEEQADDYLHYTIRFQNMGTANATFVRIETLLNENLDFDTFQPMGGSHNFVTNRVGTSLEFFFDDINLAFEDADEPASHGFVNFKIKPKATVALGDEMTAQANIYFDFNPLVATNTAITTVQNVASVKNINANSFVLYPNPASGRVVLQMQNAVNATVTITDVLGKTVQTSAINGAQANLDVSALKTGVYLVTVNANGSNTTKKLVIK</sequence>
<keyword evidence="6" id="KW-1185">Reference proteome</keyword>
<evidence type="ECO:0000259" key="4">
    <source>
        <dbReference type="Pfam" id="PF24595"/>
    </source>
</evidence>
<evidence type="ECO:0000256" key="2">
    <source>
        <dbReference type="SAM" id="SignalP"/>
    </source>
</evidence>
<protein>
    <submittedName>
        <fullName evidence="5">Uncharacterized protein</fullName>
    </submittedName>
</protein>
<accession>A0A0A2MS93</accession>
<reference evidence="5 6" key="1">
    <citation type="submission" date="2013-09" db="EMBL/GenBank/DDBJ databases">
        <authorList>
            <person name="Zeng Z."/>
            <person name="Chen C."/>
        </authorList>
    </citation>
    <scope>NUCLEOTIDE SEQUENCE [LARGE SCALE GENOMIC DNA]</scope>
    <source>
        <strain evidence="5 6">WB 4.1-42</strain>
    </source>
</reference>
<dbReference type="SUPFAM" id="SSF117074">
    <property type="entry name" value="Hypothetical protein PA1324"/>
    <property type="match status" value="1"/>
</dbReference>
<proteinExistence type="predicted"/>
<evidence type="ECO:0000313" key="5">
    <source>
        <dbReference type="EMBL" id="KGO95174.1"/>
    </source>
</evidence>
<dbReference type="OrthoDB" id="1110367at2"/>
<evidence type="ECO:0000256" key="1">
    <source>
        <dbReference type="ARBA" id="ARBA00022729"/>
    </source>
</evidence>
<dbReference type="AlphaFoldDB" id="A0A0A2MS93"/>
<comment type="caution">
    <text evidence="5">The sequence shown here is derived from an EMBL/GenBank/DDBJ whole genome shotgun (WGS) entry which is preliminary data.</text>
</comment>
<dbReference type="RefSeq" id="WP_026992551.1">
    <property type="nucleotide sequence ID" value="NZ_JRLY01000001.1"/>
</dbReference>
<dbReference type="Pfam" id="PF18962">
    <property type="entry name" value="Por_Secre_tail"/>
    <property type="match status" value="1"/>
</dbReference>
<dbReference type="STRING" id="1121898.GCA_000422725_01170"/>
<feature type="signal peptide" evidence="2">
    <location>
        <begin position="1"/>
        <end position="20"/>
    </location>
</feature>
<dbReference type="EMBL" id="JRLY01000001">
    <property type="protein sequence ID" value="KGO95174.1"/>
    <property type="molecule type" value="Genomic_DNA"/>
</dbReference>
<dbReference type="Pfam" id="PF24595">
    <property type="entry name" value="DUF7619"/>
    <property type="match status" value="1"/>
</dbReference>
<feature type="domain" description="Secretion system C-terminal sorting" evidence="3">
    <location>
        <begin position="651"/>
        <end position="721"/>
    </location>
</feature>
<dbReference type="NCBIfam" id="TIGR04183">
    <property type="entry name" value="Por_Secre_tail"/>
    <property type="match status" value="1"/>
</dbReference>
<dbReference type="Proteomes" id="UP000030111">
    <property type="component" value="Unassembled WGS sequence"/>
</dbReference>
<gene>
    <name evidence="5" type="ORF">Q766_03505</name>
</gene>